<accession>A0A0A9FLE7</accession>
<evidence type="ECO:0000313" key="1">
    <source>
        <dbReference type="EMBL" id="JAE10971.1"/>
    </source>
</evidence>
<reference evidence="1" key="1">
    <citation type="submission" date="2014-09" db="EMBL/GenBank/DDBJ databases">
        <authorList>
            <person name="Magalhaes I.L.F."/>
            <person name="Oliveira U."/>
            <person name="Santos F.R."/>
            <person name="Vidigal T.H.D.A."/>
            <person name="Brescovit A.D."/>
            <person name="Santos A.J."/>
        </authorList>
    </citation>
    <scope>NUCLEOTIDE SEQUENCE</scope>
    <source>
        <tissue evidence="1">Shoot tissue taken approximately 20 cm above the soil surface</tissue>
    </source>
</reference>
<name>A0A0A9FLE7_ARUDO</name>
<dbReference type="AlphaFoldDB" id="A0A0A9FLE7"/>
<protein>
    <submittedName>
        <fullName evidence="1">Uncharacterized protein</fullName>
    </submittedName>
</protein>
<reference evidence="1" key="2">
    <citation type="journal article" date="2015" name="Data Brief">
        <title>Shoot transcriptome of the giant reed, Arundo donax.</title>
        <authorList>
            <person name="Barrero R.A."/>
            <person name="Guerrero F.D."/>
            <person name="Moolhuijzen P."/>
            <person name="Goolsby J.A."/>
            <person name="Tidwell J."/>
            <person name="Bellgard S.E."/>
            <person name="Bellgard M.I."/>
        </authorList>
    </citation>
    <scope>NUCLEOTIDE SEQUENCE</scope>
    <source>
        <tissue evidence="1">Shoot tissue taken approximately 20 cm above the soil surface</tissue>
    </source>
</reference>
<proteinExistence type="predicted"/>
<sequence length="29" mass="3328">MLVGTLSSIMCKHNVSYALFEPFYCTICR</sequence>
<organism evidence="1">
    <name type="scientific">Arundo donax</name>
    <name type="common">Giant reed</name>
    <name type="synonym">Donax arundinaceus</name>
    <dbReference type="NCBI Taxonomy" id="35708"/>
    <lineage>
        <taxon>Eukaryota</taxon>
        <taxon>Viridiplantae</taxon>
        <taxon>Streptophyta</taxon>
        <taxon>Embryophyta</taxon>
        <taxon>Tracheophyta</taxon>
        <taxon>Spermatophyta</taxon>
        <taxon>Magnoliopsida</taxon>
        <taxon>Liliopsida</taxon>
        <taxon>Poales</taxon>
        <taxon>Poaceae</taxon>
        <taxon>PACMAD clade</taxon>
        <taxon>Arundinoideae</taxon>
        <taxon>Arundineae</taxon>
        <taxon>Arundo</taxon>
    </lineage>
</organism>
<dbReference type="EMBL" id="GBRH01186925">
    <property type="protein sequence ID" value="JAE10971.1"/>
    <property type="molecule type" value="Transcribed_RNA"/>
</dbReference>